<dbReference type="Proteomes" id="UP001383192">
    <property type="component" value="Unassembled WGS sequence"/>
</dbReference>
<keyword evidence="3" id="KW-1185">Reference proteome</keyword>
<dbReference type="EMBL" id="JAYKXP010000002">
    <property type="protein sequence ID" value="KAK7060874.1"/>
    <property type="molecule type" value="Genomic_DNA"/>
</dbReference>
<dbReference type="AlphaFoldDB" id="A0AAW0EA49"/>
<proteinExistence type="predicted"/>
<name>A0AAW0EA49_9AGAR</name>
<feature type="compositionally biased region" description="Polar residues" evidence="1">
    <location>
        <begin position="258"/>
        <end position="274"/>
    </location>
</feature>
<comment type="caution">
    <text evidence="2">The sequence shown here is derived from an EMBL/GenBank/DDBJ whole genome shotgun (WGS) entry which is preliminary data.</text>
</comment>
<sequence length="314" mass="34247">MFTLITVATYLFFALILFVSTLYLVCKLSLAFCDWRAKTASFNLKNDPEANLYSIKPPGLSGNTRKSPTPRYAPHPSRCACPVHVRSKSFKHLESFQPQKVYDSETAVLRNDLSRLFLPSPKVLSSAHSTIIRRSSSSSSFEYKLIENVHNTPVPRSPPPSPVERKGVWRCLDERKKYDGGYKKGVYKAAFRRSQMKSSESGSSLTSSSSGSTSSSIAASRSCPPPSATPSFIPISLPHSQSARRAQVAASRSPARSNENMPPSSLRKNLKSPTPTRPVPLSPNAGKEKENGAALYSGKGRGRGKGGVLRVVNT</sequence>
<evidence type="ECO:0000313" key="3">
    <source>
        <dbReference type="Proteomes" id="UP001383192"/>
    </source>
</evidence>
<feature type="region of interest" description="Disordered" evidence="1">
    <location>
        <begin position="193"/>
        <end position="314"/>
    </location>
</feature>
<organism evidence="2 3">
    <name type="scientific">Paramarasmius palmivorus</name>
    <dbReference type="NCBI Taxonomy" id="297713"/>
    <lineage>
        <taxon>Eukaryota</taxon>
        <taxon>Fungi</taxon>
        <taxon>Dikarya</taxon>
        <taxon>Basidiomycota</taxon>
        <taxon>Agaricomycotina</taxon>
        <taxon>Agaricomycetes</taxon>
        <taxon>Agaricomycetidae</taxon>
        <taxon>Agaricales</taxon>
        <taxon>Marasmiineae</taxon>
        <taxon>Marasmiaceae</taxon>
        <taxon>Paramarasmius</taxon>
    </lineage>
</organism>
<feature type="compositionally biased region" description="Low complexity" evidence="1">
    <location>
        <begin position="240"/>
        <end position="257"/>
    </location>
</feature>
<feature type="region of interest" description="Disordered" evidence="1">
    <location>
        <begin position="55"/>
        <end position="75"/>
    </location>
</feature>
<evidence type="ECO:0000256" key="1">
    <source>
        <dbReference type="SAM" id="MobiDB-lite"/>
    </source>
</evidence>
<accession>A0AAW0EA49</accession>
<reference evidence="2 3" key="1">
    <citation type="submission" date="2024-01" db="EMBL/GenBank/DDBJ databases">
        <title>A draft genome for a cacao thread blight-causing isolate of Paramarasmius palmivorus.</title>
        <authorList>
            <person name="Baruah I.K."/>
            <person name="Bukari Y."/>
            <person name="Amoako-Attah I."/>
            <person name="Meinhardt L.W."/>
            <person name="Bailey B.A."/>
            <person name="Cohen S.P."/>
        </authorList>
    </citation>
    <scope>NUCLEOTIDE SEQUENCE [LARGE SCALE GENOMIC DNA]</scope>
    <source>
        <strain evidence="2 3">GH-12</strain>
    </source>
</reference>
<protein>
    <submittedName>
        <fullName evidence="2">Uncharacterized protein</fullName>
    </submittedName>
</protein>
<gene>
    <name evidence="2" type="ORF">VNI00_000607</name>
</gene>
<evidence type="ECO:0000313" key="2">
    <source>
        <dbReference type="EMBL" id="KAK7060874.1"/>
    </source>
</evidence>
<feature type="compositionally biased region" description="Low complexity" evidence="1">
    <location>
        <begin position="198"/>
        <end position="222"/>
    </location>
</feature>